<dbReference type="InterPro" id="IPR035720">
    <property type="entry name" value="SASH1_SH3"/>
</dbReference>
<dbReference type="FunFam" id="1.10.150.50:FF:000024">
    <property type="entry name" value="Putative sam and sh3 domain-containing protein 1"/>
    <property type="match status" value="1"/>
</dbReference>
<evidence type="ECO:0000256" key="4">
    <source>
        <dbReference type="SAM" id="MobiDB-lite"/>
    </source>
</evidence>
<evidence type="ECO:0000313" key="8">
    <source>
        <dbReference type="Proteomes" id="UP000018468"/>
    </source>
</evidence>
<dbReference type="SUPFAM" id="SSF50044">
    <property type="entry name" value="SH3-domain"/>
    <property type="match status" value="1"/>
</dbReference>
<dbReference type="Pfam" id="PF00536">
    <property type="entry name" value="SAM_1"/>
    <property type="match status" value="2"/>
</dbReference>
<dbReference type="InterPro" id="IPR058666">
    <property type="entry name" value="SASH1/NUB1_homeodomain"/>
</dbReference>
<reference evidence="8" key="1">
    <citation type="submission" date="2011-12" db="EMBL/GenBank/DDBJ databases">
        <title>The Draft Genome of Lepisosteus oculatus.</title>
        <authorList>
            <consortium name="The Broad Institute Genome Assembly &amp; Analysis Group"/>
            <consortium name="Computational R&amp;D Group"/>
            <consortium name="and Sequencing Platform"/>
            <person name="Di Palma F."/>
            <person name="Alfoldi J."/>
            <person name="Johnson J."/>
            <person name="Berlin A."/>
            <person name="Gnerre S."/>
            <person name="Jaffe D."/>
            <person name="MacCallum I."/>
            <person name="Young S."/>
            <person name="Walker B.J."/>
            <person name="Lander E.S."/>
            <person name="Lindblad-Toh K."/>
        </authorList>
    </citation>
    <scope>NUCLEOTIDE SEQUENCE [LARGE SCALE GENOMIC DNA]</scope>
</reference>
<feature type="region of interest" description="Disordered" evidence="4">
    <location>
        <begin position="162"/>
        <end position="205"/>
    </location>
</feature>
<evidence type="ECO:0000256" key="2">
    <source>
        <dbReference type="ARBA" id="ARBA00022553"/>
    </source>
</evidence>
<dbReference type="EMBL" id="AHAT01015884">
    <property type="status" value="NOT_ANNOTATED_CDS"/>
    <property type="molecule type" value="Genomic_DNA"/>
</dbReference>
<dbReference type="GeneTree" id="ENSGT00940000156778"/>
<protein>
    <submittedName>
        <fullName evidence="7">SAM and SH3 domain containing 1b</fullName>
    </submittedName>
</protein>
<dbReference type="EMBL" id="AHAT01015887">
    <property type="status" value="NOT_ANNOTATED_CDS"/>
    <property type="molecule type" value="Genomic_DNA"/>
</dbReference>
<dbReference type="InterPro" id="IPR001660">
    <property type="entry name" value="SAM"/>
</dbReference>
<dbReference type="AlphaFoldDB" id="W5NGV9"/>
<dbReference type="Proteomes" id="UP000018468">
    <property type="component" value="Linkage group LG1"/>
</dbReference>
<dbReference type="Gene3D" id="1.10.150.50">
    <property type="entry name" value="Transcription Factor, Ets-1"/>
    <property type="match status" value="2"/>
</dbReference>
<feature type="compositionally biased region" description="Basic residues" evidence="4">
    <location>
        <begin position="586"/>
        <end position="596"/>
    </location>
</feature>
<dbReference type="InterPro" id="IPR037630">
    <property type="entry name" value="SASH1_SAM_repeat2"/>
</dbReference>
<dbReference type="EMBL" id="AHAT01015886">
    <property type="status" value="NOT_ANNOTATED_CDS"/>
    <property type="molecule type" value="Genomic_DNA"/>
</dbReference>
<dbReference type="PROSITE" id="PS50002">
    <property type="entry name" value="SH3"/>
    <property type="match status" value="1"/>
</dbReference>
<feature type="compositionally biased region" description="Polar residues" evidence="4">
    <location>
        <begin position="896"/>
        <end position="912"/>
    </location>
</feature>
<feature type="region of interest" description="Disordered" evidence="4">
    <location>
        <begin position="582"/>
        <end position="602"/>
    </location>
</feature>
<dbReference type="PANTHER" id="PTHR12301:SF3">
    <property type="entry name" value="SAM AND SH3 DOMAIN-CONTAINING PROTEIN 1"/>
    <property type="match status" value="1"/>
</dbReference>
<reference evidence="7" key="3">
    <citation type="submission" date="2025-09" db="UniProtKB">
        <authorList>
            <consortium name="Ensembl"/>
        </authorList>
    </citation>
    <scope>IDENTIFICATION</scope>
</reference>
<dbReference type="SMART" id="SM00326">
    <property type="entry name" value="SH3"/>
    <property type="match status" value="1"/>
</dbReference>
<dbReference type="PROSITE" id="PS50105">
    <property type="entry name" value="SAM_DOMAIN"/>
    <property type="match status" value="2"/>
</dbReference>
<feature type="region of interest" description="Disordered" evidence="4">
    <location>
        <begin position="952"/>
        <end position="985"/>
    </location>
</feature>
<feature type="region of interest" description="Disordered" evidence="4">
    <location>
        <begin position="407"/>
        <end position="534"/>
    </location>
</feature>
<feature type="domain" description="SAM" evidence="6">
    <location>
        <begin position="597"/>
        <end position="661"/>
    </location>
</feature>
<dbReference type="PANTHER" id="PTHR12301">
    <property type="entry name" value="SAM-DOMAIN, SH3 AND NUCLEAR LOCALIZATION SIGNALS PROTEIN RELATED"/>
    <property type="match status" value="1"/>
</dbReference>
<dbReference type="Bgee" id="ENSLOCG00000016121">
    <property type="expression patterns" value="Expressed in zone of skin and 13 other cell types or tissues"/>
</dbReference>
<keyword evidence="8" id="KW-1185">Reference proteome</keyword>
<evidence type="ECO:0000256" key="1">
    <source>
        <dbReference type="ARBA" id="ARBA00022443"/>
    </source>
</evidence>
<sequence length="1166" mass="129646">MLDGSLGNIDDLAQQYSEYYNTCFSDVCERMEELRKRRVSQEIDMEKADTSSTLLQLWPQVEESQDFNSTLTMPETEKKLSLHKSSSEDGSVGKGDCKKKNKSFWQNFRKSQKGVTRQSSKGEDIGYVASEITMSDEERIQLMMMVKEKMITVEEALARLKEYETQSRQSGSTDNAEWTDESNTNINESSNCNSREQSEDETDESVKFKRLHKLVNSTRRVRKKLIRVEEMKKTGTEGHLCFEGSPTCEDNSSLYSGVQKKPPIPQDDSLSLLLQEQLSQDGDSDSLTTSPSSSSLDTWTGHKLVKSFGKSSSSQGLIRPFKKVGSGVVGGSGSSFSEVEGCGEEDLQQKVSRSMTDGEMRRVLSPLSHGRTCSFGGFDLSNRSLHVVNSAFEPSSKEGIYREVVKSPTTSRISLGKKVKSVKETMRKRMSKKYSSSLSEQSSPDGTPSSPQSPQPDTDSLEKPKLKAGGSVESLRSSLSGQSSMSGQTVSTTDSSASNRESVKSEDGDDEDPPYRGPFCGRARVHTDFTPSPYDTDSLKLKKGDVIDIISKPPMGTWMGLLNNKVGTFKFIYVDVLSEEEEKPKRPVRRRRKGRPPKPSSVEELLERINLKEHMPTFLFNGYEDLDTFKLLEEEDLDELNIHDPQHRAMLLTAVELLQEYDSNSDMEKSAHSGSQEKLLSDGQGLMRDSPRDSGCYESSENLENGKTRKVQQPTRPGAKSNMLQGVDSPALPMTRSTEVMQQAKREHKCPFPKPSMKASILSLKKSHRNFQVPISHSCEDLDGCSLVQEFWKRSRSLGDLNEEQGFDRKDIHSLEFTIAKQANVCKNCFNDLGYNRQLNNIDDRGGRGAEPQPVLPQSQPRECASISFISHVEHSLSSQLSVKSSCKDPHPDQGGTRSTTEPGSQEGNTQTPSKKSSQPPPVPIKKCRERLANGLYHPSLIVPNPVASSLHVKKNNPSNPADCAPPCTSQEEPGTPPAVPPPWLSDLPETACPHIHGVKLAAGRKISYTKGADLEKLIEKRLESEEIDLTEEPYSDKHGRCGIPHSLVERYAEDLEQSVNNVASTMDQVRVKELRKQHRMAIPSGGLTEMCRKPLSPGHISTVSDWLISIGLPMYIQLFTAAGYNTLNQISSMTETKFWEAGVKEERHINRLLVAARLVQADSAQ</sequence>
<proteinExistence type="predicted"/>
<dbReference type="Ensembl" id="ENSLOCT00000019901.1">
    <property type="protein sequence ID" value="ENSLOCP00000019868.1"/>
    <property type="gene ID" value="ENSLOCG00000016121.1"/>
</dbReference>
<evidence type="ECO:0000256" key="3">
    <source>
        <dbReference type="PROSITE-ProRule" id="PRU00192"/>
    </source>
</evidence>
<organism evidence="7 8">
    <name type="scientific">Lepisosteus oculatus</name>
    <name type="common">Spotted gar</name>
    <dbReference type="NCBI Taxonomy" id="7918"/>
    <lineage>
        <taxon>Eukaryota</taxon>
        <taxon>Metazoa</taxon>
        <taxon>Chordata</taxon>
        <taxon>Craniata</taxon>
        <taxon>Vertebrata</taxon>
        <taxon>Euteleostomi</taxon>
        <taxon>Actinopterygii</taxon>
        <taxon>Neopterygii</taxon>
        <taxon>Holostei</taxon>
        <taxon>Semionotiformes</taxon>
        <taxon>Lepisosteidae</taxon>
        <taxon>Lepisosteus</taxon>
    </lineage>
</organism>
<dbReference type="CDD" id="cd09492">
    <property type="entry name" value="SAM_SASH1_repeat2"/>
    <property type="match status" value="1"/>
</dbReference>
<feature type="compositionally biased region" description="Polar residues" evidence="4">
    <location>
        <begin position="166"/>
        <end position="195"/>
    </location>
</feature>
<dbReference type="EMBL" id="AHAT01015883">
    <property type="status" value="NOT_ANNOTATED_CDS"/>
    <property type="molecule type" value="Genomic_DNA"/>
</dbReference>
<feature type="region of interest" description="Disordered" evidence="4">
    <location>
        <begin position="76"/>
        <end position="98"/>
    </location>
</feature>
<feature type="compositionally biased region" description="Low complexity" evidence="4">
    <location>
        <begin position="469"/>
        <end position="487"/>
    </location>
</feature>
<dbReference type="EMBL" id="AHAT01015885">
    <property type="status" value="NOT_ANNOTATED_CDS"/>
    <property type="molecule type" value="Genomic_DNA"/>
</dbReference>
<dbReference type="HOGENOM" id="CLU_281404_0_0_1"/>
<dbReference type="SUPFAM" id="SSF47769">
    <property type="entry name" value="SAM/Pointed domain"/>
    <property type="match status" value="2"/>
</dbReference>
<dbReference type="InterPro" id="IPR001452">
    <property type="entry name" value="SH3_domain"/>
</dbReference>
<evidence type="ECO:0000259" key="5">
    <source>
        <dbReference type="PROSITE" id="PS50002"/>
    </source>
</evidence>
<dbReference type="EMBL" id="AHAT01015888">
    <property type="status" value="NOT_ANNOTATED_CDS"/>
    <property type="molecule type" value="Genomic_DNA"/>
</dbReference>
<feature type="compositionally biased region" description="Pro residues" evidence="4">
    <location>
        <begin position="975"/>
        <end position="984"/>
    </location>
</feature>
<dbReference type="CDD" id="cd11967">
    <property type="entry name" value="SH3_SASH1"/>
    <property type="match status" value="1"/>
</dbReference>
<feature type="region of interest" description="Disordered" evidence="4">
    <location>
        <begin position="663"/>
        <end position="730"/>
    </location>
</feature>
<dbReference type="Gene3D" id="2.30.30.40">
    <property type="entry name" value="SH3 Domains"/>
    <property type="match status" value="1"/>
</dbReference>
<dbReference type="Pfam" id="PF26285">
    <property type="entry name" value="SASH1_Homeodomain"/>
    <property type="match status" value="2"/>
</dbReference>
<evidence type="ECO:0000259" key="6">
    <source>
        <dbReference type="PROSITE" id="PS50105"/>
    </source>
</evidence>
<dbReference type="InterPro" id="IPR021090">
    <property type="entry name" value="SPIDER"/>
</dbReference>
<feature type="region of interest" description="Disordered" evidence="4">
    <location>
        <begin position="881"/>
        <end position="926"/>
    </location>
</feature>
<reference evidence="7" key="2">
    <citation type="submission" date="2025-08" db="UniProtKB">
        <authorList>
            <consortium name="Ensembl"/>
        </authorList>
    </citation>
    <scope>IDENTIFICATION</scope>
</reference>
<dbReference type="Pfam" id="PF12485">
    <property type="entry name" value="SPIDER"/>
    <property type="match status" value="1"/>
</dbReference>
<dbReference type="InterPro" id="IPR051725">
    <property type="entry name" value="SAM-SH3_domain_protein"/>
</dbReference>
<dbReference type="InterPro" id="IPR036028">
    <property type="entry name" value="SH3-like_dom_sf"/>
</dbReference>
<name>W5NGV9_LEPOC</name>
<feature type="domain" description="SH3" evidence="5">
    <location>
        <begin position="518"/>
        <end position="579"/>
    </location>
</feature>
<feature type="compositionally biased region" description="Polar residues" evidence="4">
    <location>
        <begin position="697"/>
        <end position="715"/>
    </location>
</feature>
<dbReference type="SMART" id="SM00454">
    <property type="entry name" value="SAM"/>
    <property type="match status" value="2"/>
</dbReference>
<dbReference type="InterPro" id="IPR013761">
    <property type="entry name" value="SAM/pointed_sf"/>
</dbReference>
<evidence type="ECO:0000313" key="7">
    <source>
        <dbReference type="Ensembl" id="ENSLOCP00000019868.1"/>
    </source>
</evidence>
<keyword evidence="1 3" id="KW-0728">SH3 domain</keyword>
<feature type="domain" description="SAM" evidence="6">
    <location>
        <begin position="1099"/>
        <end position="1163"/>
    </location>
</feature>
<dbReference type="FunFam" id="2.30.30.40:FF:000021">
    <property type="entry name" value="Putative sam and sh3 domain-containing protein 1"/>
    <property type="match status" value="1"/>
</dbReference>
<accession>W5NGV9</accession>
<feature type="compositionally biased region" description="Low complexity" evidence="4">
    <location>
        <begin position="433"/>
        <end position="458"/>
    </location>
</feature>
<dbReference type="Pfam" id="PF07653">
    <property type="entry name" value="SH3_2"/>
    <property type="match status" value="1"/>
</dbReference>
<keyword evidence="2" id="KW-0597">Phosphoprotein</keyword>
<feature type="compositionally biased region" description="Polar residues" evidence="4">
    <location>
        <begin position="488"/>
        <end position="500"/>
    </location>
</feature>